<gene>
    <name evidence="2" type="ORF">CARN3_1162</name>
</gene>
<accession>E6PZ07</accession>
<dbReference type="SMART" id="SM00740">
    <property type="entry name" value="PASTA"/>
    <property type="match status" value="3"/>
</dbReference>
<dbReference type="PROSITE" id="PS51178">
    <property type="entry name" value="PASTA"/>
    <property type="match status" value="2"/>
</dbReference>
<dbReference type="Pfam" id="PF03793">
    <property type="entry name" value="PASTA"/>
    <property type="match status" value="3"/>
</dbReference>
<feature type="domain" description="PASTA" evidence="1">
    <location>
        <begin position="95"/>
        <end position="162"/>
    </location>
</feature>
<reference evidence="2" key="1">
    <citation type="submission" date="2009-10" db="EMBL/GenBank/DDBJ databases">
        <title>Diversity of trophic interactions inside an arsenic-rich microbial ecosystem.</title>
        <authorList>
            <person name="Bertin P.N."/>
            <person name="Heinrich-Salmeron A."/>
            <person name="Pelletier E."/>
            <person name="Goulhen-Chollet F."/>
            <person name="Arsene-Ploetze F."/>
            <person name="Gallien S."/>
            <person name="Calteau A."/>
            <person name="Vallenet D."/>
            <person name="Casiot C."/>
            <person name="Chane-Woon-Ming B."/>
            <person name="Giloteaux L."/>
            <person name="Barakat M."/>
            <person name="Bonnefoy V."/>
            <person name="Bruneel O."/>
            <person name="Chandler M."/>
            <person name="Cleiss J."/>
            <person name="Duran R."/>
            <person name="Elbaz-Poulichet F."/>
            <person name="Fonknechten N."/>
            <person name="Lauga B."/>
            <person name="Mornico D."/>
            <person name="Ortet P."/>
            <person name="Schaeffer C."/>
            <person name="Siguier P."/>
            <person name="Alexander Thil Smith A."/>
            <person name="Van Dorsselaer A."/>
            <person name="Weissenbach J."/>
            <person name="Medigue C."/>
            <person name="Le Paslier D."/>
        </authorList>
    </citation>
    <scope>NUCLEOTIDE SEQUENCE</scope>
</reference>
<comment type="caution">
    <text evidence="2">The sequence shown here is derived from an EMBL/GenBank/DDBJ whole genome shotgun (WGS) entry which is preliminary data.</text>
</comment>
<dbReference type="AlphaFoldDB" id="E6PZ07"/>
<protein>
    <submittedName>
        <fullName evidence="2">Putative PASTA domain protein</fullName>
    </submittedName>
</protein>
<proteinExistence type="predicted"/>
<organism evidence="2">
    <name type="scientific">mine drainage metagenome</name>
    <dbReference type="NCBI Taxonomy" id="410659"/>
    <lineage>
        <taxon>unclassified sequences</taxon>
        <taxon>metagenomes</taxon>
        <taxon>ecological metagenomes</taxon>
    </lineage>
</organism>
<dbReference type="Gene3D" id="3.30.10.20">
    <property type="match status" value="3"/>
</dbReference>
<dbReference type="InterPro" id="IPR005543">
    <property type="entry name" value="PASTA_dom"/>
</dbReference>
<dbReference type="EMBL" id="CABN01000100">
    <property type="protein sequence ID" value="CBI00166.1"/>
    <property type="molecule type" value="Genomic_DNA"/>
</dbReference>
<sequence>MESALLLVALVAVALFSAVITMHFAIHGAEVRVPTLRGMTVADAGSQTAGLDLNLAVDHRYYSTDVAAGHILTQSPAAGTVVRREWQVRVAVSLGPQKVEVPNVLGMQERTAMMTLRGSGLESGITAHLPDARSAPGTVIAQYPPAKAHGIEQPSVNLLVASTDESAVNGYVMPNLEGKSIGIVAYALSQAGIKLAVPRFVDIPVGQVAPPGANGAQAPVKPMILPGAVIAQQPASGARIAVGDSVVVTVAR</sequence>
<evidence type="ECO:0000313" key="2">
    <source>
        <dbReference type="EMBL" id="CBI00166.1"/>
    </source>
</evidence>
<name>E6PZ07_9ZZZZ</name>
<evidence type="ECO:0000259" key="1">
    <source>
        <dbReference type="PROSITE" id="PS51178"/>
    </source>
</evidence>
<feature type="domain" description="PASTA" evidence="1">
    <location>
        <begin position="28"/>
        <end position="94"/>
    </location>
</feature>
<dbReference type="CDD" id="cd06577">
    <property type="entry name" value="PASTA_pknB"/>
    <property type="match status" value="3"/>
</dbReference>